<dbReference type="InterPro" id="IPR011006">
    <property type="entry name" value="CheY-like_superfamily"/>
</dbReference>
<feature type="transmembrane region" description="Helical" evidence="6">
    <location>
        <begin position="38"/>
        <end position="59"/>
    </location>
</feature>
<evidence type="ECO:0000259" key="7">
    <source>
        <dbReference type="PROSITE" id="PS50109"/>
    </source>
</evidence>
<evidence type="ECO:0000256" key="3">
    <source>
        <dbReference type="ARBA" id="ARBA00022553"/>
    </source>
</evidence>
<dbReference type="InterPro" id="IPR004358">
    <property type="entry name" value="Sig_transdc_His_kin-like_C"/>
</dbReference>
<keyword evidence="6" id="KW-0812">Transmembrane</keyword>
<feature type="domain" description="Response regulatory" evidence="8">
    <location>
        <begin position="582"/>
        <end position="699"/>
    </location>
</feature>
<keyword evidence="6" id="KW-1133">Transmembrane helix</keyword>
<comment type="caution">
    <text evidence="9">The sequence shown here is derived from an EMBL/GenBank/DDBJ whole genome shotgun (WGS) entry which is preliminary data.</text>
</comment>
<keyword evidence="6" id="KW-0472">Membrane</keyword>
<name>A0A4Y8UPV5_9BACT</name>
<dbReference type="Gene3D" id="3.30.565.10">
    <property type="entry name" value="Histidine kinase-like ATPase, C-terminal domain"/>
    <property type="match status" value="1"/>
</dbReference>
<evidence type="ECO:0000313" key="9">
    <source>
        <dbReference type="EMBL" id="TFH69777.1"/>
    </source>
</evidence>
<dbReference type="CDD" id="cd00075">
    <property type="entry name" value="HATPase"/>
    <property type="match status" value="1"/>
</dbReference>
<dbReference type="PROSITE" id="PS50109">
    <property type="entry name" value="HIS_KIN"/>
    <property type="match status" value="1"/>
</dbReference>
<evidence type="ECO:0000256" key="2">
    <source>
        <dbReference type="ARBA" id="ARBA00012438"/>
    </source>
</evidence>
<sequence>MSVSLSTKDNINWQYVIVISKDNSNMERKKQTGHICRWMALGIMIATIVVGCTIGIGLFEWRDRSSMENRNAELHLWRKSMYDLNIHVTKLALLGETAADWDSTAANEYHRLSADVSSRLQNIAGLCTNEDIRSVQELLKEKERLLLAMRNAIHECNDIHSRFTTEVPKIVEKSKSESRRVVSSAQEAQKKKGFFRRLFGKKSEKTDSSKVTLRHSETARMLTTLHNDLLTRHQQQSRKVSGILDSLRIRNEVINKHLQNVITVVDAKVNNGIAKREQQIKAIENRNPYYYICMLSSLIPVFLIMFILVKKFAARMRKSQADMEQLIAELQEANRQNQELLRSRRKTLLTIVHELRSPLSAISSESAQMLRERDHVSCERMTGIYQSSKMMSEMIDGLLTFYRLDSGKETLFKKPVNLKSISEMLRLEYSAQATQAGLTLTVHAHAEGVVIADKLKLLRIGRNLLSNAIKYSSSGDVILITEYINGIYTMSVHDNGTGMSIEQTAEIFKAFHRLGNAATKDGFGLGLSIVDSIVKLMKGTVSVESEKGKGSIFTVKLPMERADSPQNVTDCYQGIDTASNYRIIAIDDSEAQLEIIHEAFSVAGMSCDTCRNVNDLMLKMRENEYDLLITDLKMPEYDGYAVLELLRASNIRNSRSIPVLILTASDNITEEEFISAGFCGCVFKPVSFKELREKVEGYIETVTKEHKMDFSRLMAYGNKNKLLETIVGETKEELVSIKATASIEDRVKMQNIVHHLYSSWSIISADGPLRELSRLLKNTSATDEEINMAVYVVIRQAETIINEATTQLENNV</sequence>
<dbReference type="SUPFAM" id="SSF55874">
    <property type="entry name" value="ATPase domain of HSP90 chaperone/DNA topoisomerase II/histidine kinase"/>
    <property type="match status" value="1"/>
</dbReference>
<keyword evidence="10" id="KW-1185">Reference proteome</keyword>
<dbReference type="CDD" id="cd00082">
    <property type="entry name" value="HisKA"/>
    <property type="match status" value="1"/>
</dbReference>
<feature type="transmembrane region" description="Helical" evidence="6">
    <location>
        <begin position="289"/>
        <end position="309"/>
    </location>
</feature>
<comment type="catalytic activity">
    <reaction evidence="1">
        <text>ATP + protein L-histidine = ADP + protein N-phospho-L-histidine.</text>
        <dbReference type="EC" id="2.7.13.3"/>
    </reaction>
</comment>
<dbReference type="InterPro" id="IPR001789">
    <property type="entry name" value="Sig_transdc_resp-reg_receiver"/>
</dbReference>
<dbReference type="PROSITE" id="PS50110">
    <property type="entry name" value="RESPONSE_REGULATORY"/>
    <property type="match status" value="1"/>
</dbReference>
<keyword evidence="3 4" id="KW-0597">Phosphoprotein</keyword>
<dbReference type="SUPFAM" id="SSF47384">
    <property type="entry name" value="Homodimeric domain of signal transducing histidine kinase"/>
    <property type="match status" value="1"/>
</dbReference>
<dbReference type="PRINTS" id="PR00344">
    <property type="entry name" value="BCTRLSENSOR"/>
</dbReference>
<evidence type="ECO:0000256" key="4">
    <source>
        <dbReference type="PROSITE-ProRule" id="PRU00169"/>
    </source>
</evidence>
<feature type="coiled-coil region" evidence="5">
    <location>
        <begin position="309"/>
        <end position="343"/>
    </location>
</feature>
<dbReference type="Pfam" id="PF00072">
    <property type="entry name" value="Response_reg"/>
    <property type="match status" value="1"/>
</dbReference>
<keyword evidence="9" id="KW-0418">Kinase</keyword>
<dbReference type="EC" id="2.7.13.3" evidence="2"/>
<dbReference type="GO" id="GO:0000155">
    <property type="term" value="F:phosphorelay sensor kinase activity"/>
    <property type="evidence" value="ECO:0007669"/>
    <property type="project" value="InterPro"/>
</dbReference>
<feature type="modified residue" description="4-aspartylphosphate" evidence="4">
    <location>
        <position position="631"/>
    </location>
</feature>
<dbReference type="InterPro" id="IPR036097">
    <property type="entry name" value="HisK_dim/P_sf"/>
</dbReference>
<evidence type="ECO:0000256" key="1">
    <source>
        <dbReference type="ARBA" id="ARBA00000085"/>
    </source>
</evidence>
<reference evidence="9 10" key="1">
    <citation type="submission" date="2019-02" db="EMBL/GenBank/DDBJ databases">
        <title>Draft Genome Sequence of the Prevotella sp. BCRC 81118, Isolated from Human Feces.</title>
        <authorList>
            <person name="Huang C.-H."/>
        </authorList>
    </citation>
    <scope>NUCLEOTIDE SEQUENCE [LARGE SCALE GENOMIC DNA]</scope>
    <source>
        <strain evidence="9 10">BCRC 81118</strain>
    </source>
</reference>
<dbReference type="SMART" id="SM00388">
    <property type="entry name" value="HisKA"/>
    <property type="match status" value="1"/>
</dbReference>
<evidence type="ECO:0000256" key="5">
    <source>
        <dbReference type="SAM" id="Coils"/>
    </source>
</evidence>
<dbReference type="PANTHER" id="PTHR43547">
    <property type="entry name" value="TWO-COMPONENT HISTIDINE KINASE"/>
    <property type="match status" value="1"/>
</dbReference>
<keyword evidence="5" id="KW-0175">Coiled coil</keyword>
<gene>
    <name evidence="9" type="ORF">EXN75_16795</name>
</gene>
<evidence type="ECO:0000259" key="8">
    <source>
        <dbReference type="PROSITE" id="PS50110"/>
    </source>
</evidence>
<dbReference type="Pfam" id="PF02518">
    <property type="entry name" value="HATPase_c"/>
    <property type="match status" value="1"/>
</dbReference>
<keyword evidence="9" id="KW-0808">Transferase</keyword>
<dbReference type="SUPFAM" id="SSF52172">
    <property type="entry name" value="CheY-like"/>
    <property type="match status" value="1"/>
</dbReference>
<dbReference type="InterPro" id="IPR003594">
    <property type="entry name" value="HATPase_dom"/>
</dbReference>
<accession>A0A4Y8UPV5</accession>
<proteinExistence type="predicted"/>
<protein>
    <recommendedName>
        <fullName evidence="2">histidine kinase</fullName>
        <ecNumber evidence="2">2.7.13.3</ecNumber>
    </recommendedName>
</protein>
<dbReference type="InterPro" id="IPR003661">
    <property type="entry name" value="HisK_dim/P_dom"/>
</dbReference>
<dbReference type="Gene3D" id="1.10.287.130">
    <property type="match status" value="1"/>
</dbReference>
<organism evidence="9 10">
    <name type="scientific">Segatella hominis</name>
    <dbReference type="NCBI Taxonomy" id="2518605"/>
    <lineage>
        <taxon>Bacteria</taxon>
        <taxon>Pseudomonadati</taxon>
        <taxon>Bacteroidota</taxon>
        <taxon>Bacteroidia</taxon>
        <taxon>Bacteroidales</taxon>
        <taxon>Prevotellaceae</taxon>
        <taxon>Segatella</taxon>
    </lineage>
</organism>
<evidence type="ECO:0000256" key="6">
    <source>
        <dbReference type="SAM" id="Phobius"/>
    </source>
</evidence>
<dbReference type="AlphaFoldDB" id="A0A4Y8UPV5"/>
<dbReference type="PANTHER" id="PTHR43547:SF2">
    <property type="entry name" value="HYBRID SIGNAL TRANSDUCTION HISTIDINE KINASE C"/>
    <property type="match status" value="1"/>
</dbReference>
<dbReference type="Proteomes" id="UP000297872">
    <property type="component" value="Unassembled WGS sequence"/>
</dbReference>
<evidence type="ECO:0000313" key="10">
    <source>
        <dbReference type="Proteomes" id="UP000297872"/>
    </source>
</evidence>
<dbReference type="Gene3D" id="3.40.50.2300">
    <property type="match status" value="1"/>
</dbReference>
<dbReference type="SMART" id="SM00448">
    <property type="entry name" value="REC"/>
    <property type="match status" value="1"/>
</dbReference>
<dbReference type="InterPro" id="IPR005467">
    <property type="entry name" value="His_kinase_dom"/>
</dbReference>
<dbReference type="SMART" id="SM00387">
    <property type="entry name" value="HATPase_c"/>
    <property type="match status" value="1"/>
</dbReference>
<dbReference type="InterPro" id="IPR036890">
    <property type="entry name" value="HATPase_C_sf"/>
</dbReference>
<dbReference type="OrthoDB" id="9796457at2"/>
<dbReference type="EMBL" id="SGVY01000090">
    <property type="protein sequence ID" value="TFH69777.1"/>
    <property type="molecule type" value="Genomic_DNA"/>
</dbReference>
<dbReference type="Pfam" id="PF00512">
    <property type="entry name" value="HisKA"/>
    <property type="match status" value="1"/>
</dbReference>
<feature type="domain" description="Histidine kinase" evidence="7">
    <location>
        <begin position="350"/>
        <end position="561"/>
    </location>
</feature>